<accession>A0A1W1BZ69</accession>
<gene>
    <name evidence="1" type="ORF">MNB_SV-8-1337</name>
</gene>
<evidence type="ECO:0000313" key="1">
    <source>
        <dbReference type="EMBL" id="SFV58761.1"/>
    </source>
</evidence>
<dbReference type="AlphaFoldDB" id="A0A1W1BZ69"/>
<organism evidence="1">
    <name type="scientific">hydrothermal vent metagenome</name>
    <dbReference type="NCBI Taxonomy" id="652676"/>
    <lineage>
        <taxon>unclassified sequences</taxon>
        <taxon>metagenomes</taxon>
        <taxon>ecological metagenomes</taxon>
    </lineage>
</organism>
<sequence>MLYYYAYTGHKIGLDRVKKAASLIKELESNGIECRLLVNDFRAGLAAREFGIADSITIETIQDIDAIAQMGNSVIIDSPEDDHGRLEKYCNEFHAVFVWRQSAEDRVRFSETILDGVAVDKVYEEASNTEKVERKLFFLNDADYDKILLNHASLFTDKGLELLLGHYFFVKYEDDLARIFNILHESEEYMELIQSSQTIITSSLQTAFEAKMSGANVYFLNLLKIDETQLRYLEFNGIDVLQTIEEIDFKQNGIDTSFNQLEKIVQDILQKLN</sequence>
<name>A0A1W1BZ69_9ZZZZ</name>
<reference evidence="1" key="1">
    <citation type="submission" date="2016-10" db="EMBL/GenBank/DDBJ databases">
        <authorList>
            <person name="de Groot N.N."/>
        </authorList>
    </citation>
    <scope>NUCLEOTIDE SEQUENCE</scope>
</reference>
<proteinExistence type="predicted"/>
<protein>
    <submittedName>
        <fullName evidence="1">Uncharacterized protein</fullName>
    </submittedName>
</protein>
<dbReference type="EMBL" id="FPHD01000048">
    <property type="protein sequence ID" value="SFV58761.1"/>
    <property type="molecule type" value="Genomic_DNA"/>
</dbReference>